<evidence type="ECO:0000256" key="2">
    <source>
        <dbReference type="ARBA" id="ARBA00022737"/>
    </source>
</evidence>
<reference evidence="6" key="1">
    <citation type="journal article" date="2015" name="Nature">
        <title>Complex archaea that bridge the gap between prokaryotes and eukaryotes.</title>
        <authorList>
            <person name="Spang A."/>
            <person name="Saw J.H."/>
            <person name="Jorgensen S.L."/>
            <person name="Zaremba-Niedzwiedzka K."/>
            <person name="Martijn J."/>
            <person name="Lind A.E."/>
            <person name="van Eijk R."/>
            <person name="Schleper C."/>
            <person name="Guy L."/>
            <person name="Ettema T.J."/>
        </authorList>
    </citation>
    <scope>NUCLEOTIDE SEQUENCE</scope>
</reference>
<evidence type="ECO:0000256" key="3">
    <source>
        <dbReference type="ARBA" id="ARBA00022837"/>
    </source>
</evidence>
<dbReference type="EMBL" id="LAZR01035677">
    <property type="protein sequence ID" value="KKL26877.1"/>
    <property type="molecule type" value="Genomic_DNA"/>
</dbReference>
<dbReference type="PANTHER" id="PTHR11878">
    <property type="entry name" value="SODIUM/CALCIUM EXCHANGER"/>
    <property type="match status" value="1"/>
</dbReference>
<dbReference type="Gene3D" id="2.60.40.10">
    <property type="entry name" value="Immunoglobulins"/>
    <property type="match status" value="1"/>
</dbReference>
<dbReference type="InterPro" id="IPR015217">
    <property type="entry name" value="Invasin_dom_3"/>
</dbReference>
<dbReference type="InterPro" id="IPR013783">
    <property type="entry name" value="Ig-like_fold"/>
</dbReference>
<proteinExistence type="predicted"/>
<organism evidence="6">
    <name type="scientific">marine sediment metagenome</name>
    <dbReference type="NCBI Taxonomy" id="412755"/>
    <lineage>
        <taxon>unclassified sequences</taxon>
        <taxon>metagenomes</taxon>
        <taxon>ecological metagenomes</taxon>
    </lineage>
</organism>
<keyword evidence="2" id="KW-0677">Repeat</keyword>
<dbReference type="AlphaFoldDB" id="A0A0F9CKA7"/>
<dbReference type="Gene3D" id="2.60.40.2030">
    <property type="match status" value="2"/>
</dbReference>
<keyword evidence="1" id="KW-0732">Signal</keyword>
<accession>A0A0F9CKA7</accession>
<dbReference type="InterPro" id="IPR038081">
    <property type="entry name" value="CalX-like_sf"/>
</dbReference>
<dbReference type="Pfam" id="PF03160">
    <property type="entry name" value="Calx-beta"/>
    <property type="match status" value="1"/>
</dbReference>
<dbReference type="InterPro" id="IPR051171">
    <property type="entry name" value="CaCA"/>
</dbReference>
<dbReference type="PROSITE" id="PS50194">
    <property type="entry name" value="FILAMIN_REPEAT"/>
    <property type="match status" value="1"/>
</dbReference>
<dbReference type="GO" id="GO:0030001">
    <property type="term" value="P:metal ion transport"/>
    <property type="evidence" value="ECO:0007669"/>
    <property type="project" value="TreeGrafter"/>
</dbReference>
<feature type="non-terminal residue" evidence="6">
    <location>
        <position position="1"/>
    </location>
</feature>
<evidence type="ECO:0000256" key="4">
    <source>
        <dbReference type="ARBA" id="ARBA00023065"/>
    </source>
</evidence>
<dbReference type="GO" id="GO:0007154">
    <property type="term" value="P:cell communication"/>
    <property type="evidence" value="ECO:0007669"/>
    <property type="project" value="InterPro"/>
</dbReference>
<evidence type="ECO:0000256" key="1">
    <source>
        <dbReference type="ARBA" id="ARBA00022729"/>
    </source>
</evidence>
<sequence length="538" mass="53114">LTDDGTWTGNITLSLAGSRTITATNNAKTGNDAITITAGAASAPDASISAVSPSPATAGSSVTITVTAYDEFQNALASGGATVVINVGGANTAAPSVTDNSDGTYTATYTPTASGTDNITGTINGPAIGTDGDGTSDGTYNLTVNPGAASYLKVTGTASMTAGATNELTITAYDASNNVATAYTGVKSLTFSGPGTAPDSTGPRVETTAIGTAFNVTFTAGVSVADAATLTAYKAESISVDVTEGSINSTGDASYDLDLTVSEGSANNLAYNQHPTNTVADLPLTPAITVQVRDQWNNVRISDSNTSVGIAINTNPPGDGTLSGTTPQTASSGIATFGDLSIDKTGDGYTLDATSGGLTTATSSGFNITSATIQFTSTSSSGAEGTTPANLELTLSVVSVQDVTVDYALSGTATGSGTDYTLAAGTAIITAGSTTTNISATIVDDSLVEANETIVVTISNPTNATLGTNTVHTYTISDNDASPTIQFTSASSSGDEGTTPVNLELTLSVVSAQDVSVDYAVTGGAATGSGTDYTLTAG</sequence>
<dbReference type="SUPFAM" id="SSF141072">
    <property type="entry name" value="CalX-like"/>
    <property type="match status" value="2"/>
</dbReference>
<evidence type="ECO:0000313" key="6">
    <source>
        <dbReference type="EMBL" id="KKL26877.1"/>
    </source>
</evidence>
<protein>
    <recommendedName>
        <fullName evidence="5">Calx-beta domain-containing protein</fullName>
    </recommendedName>
</protein>
<dbReference type="SMART" id="SM00237">
    <property type="entry name" value="Calx_beta"/>
    <property type="match status" value="1"/>
</dbReference>
<dbReference type="SUPFAM" id="SSF81296">
    <property type="entry name" value="E set domains"/>
    <property type="match status" value="1"/>
</dbReference>
<feature type="domain" description="Calx-beta" evidence="5">
    <location>
        <begin position="360"/>
        <end position="459"/>
    </location>
</feature>
<dbReference type="PANTHER" id="PTHR11878:SF65">
    <property type="entry name" value="NA_CA-EXCHANGE PROTEIN, ISOFORM G"/>
    <property type="match status" value="1"/>
</dbReference>
<dbReference type="Pfam" id="PF09134">
    <property type="entry name" value="Invasin_D3"/>
    <property type="match status" value="1"/>
</dbReference>
<dbReference type="GO" id="GO:0016020">
    <property type="term" value="C:membrane"/>
    <property type="evidence" value="ECO:0007669"/>
    <property type="project" value="InterPro"/>
</dbReference>
<feature type="non-terminal residue" evidence="6">
    <location>
        <position position="538"/>
    </location>
</feature>
<name>A0A0F9CKA7_9ZZZZ</name>
<dbReference type="InterPro" id="IPR014756">
    <property type="entry name" value="Ig_E-set"/>
</dbReference>
<gene>
    <name evidence="6" type="ORF">LCGC14_2390850</name>
</gene>
<comment type="caution">
    <text evidence="6">The sequence shown here is derived from an EMBL/GenBank/DDBJ whole genome shotgun (WGS) entry which is preliminary data.</text>
</comment>
<dbReference type="InterPro" id="IPR017868">
    <property type="entry name" value="Filamin/ABP280_repeat-like"/>
</dbReference>
<dbReference type="InterPro" id="IPR003644">
    <property type="entry name" value="Calx_beta"/>
</dbReference>
<keyword evidence="4" id="KW-0813">Transport</keyword>
<keyword evidence="3" id="KW-0106">Calcium</keyword>
<evidence type="ECO:0000259" key="5">
    <source>
        <dbReference type="SMART" id="SM00237"/>
    </source>
</evidence>
<keyword evidence="4" id="KW-0406">Ion transport</keyword>